<protein>
    <submittedName>
        <fullName evidence="2">Conjugal transfer protein TraH</fullName>
    </submittedName>
</protein>
<evidence type="ECO:0000313" key="2">
    <source>
        <dbReference type="EMBL" id="QDG70226.1"/>
    </source>
</evidence>
<dbReference type="KEGG" id="jas:FJQ89_07210"/>
<dbReference type="InterPro" id="IPR010927">
    <property type="entry name" value="T4SS_TraH"/>
</dbReference>
<gene>
    <name evidence="2" type="ORF">FJQ89_07210</name>
</gene>
<evidence type="ECO:0000313" key="3">
    <source>
        <dbReference type="Proteomes" id="UP000316665"/>
    </source>
</evidence>
<feature type="signal peptide" evidence="1">
    <location>
        <begin position="1"/>
        <end position="24"/>
    </location>
</feature>
<sequence>MPMRKLIIALSLSTSTLYTHPALAGDLNAEVNKMFNDLGAIGNYSAPGAFRGQVYNTYSGGSLMLRAPNKTYQLMAINYPTAKAGCGGIDLFGGSFSYISAAEFKNMLKNVTSALPGVAFQLALESVSPLLGGITKWTKNLESMMTNAQINSCNTAKSLVSSAAEATGFSSSKACEDIAVSLGLESDYAAAAVRCKSDKGSILETARKSSDPLVKNKAPFVGNLTWESLKLAGNYLDDKEREMIMSMVGTIIFYSEGRDPNPIAPTFTSISQLLYGQSDAGSGNVHQTVLRCNNYTNCDQVTLDPAYVHTPFTAKVEKLMRSIAYKIETRTPIPNMSPEVGFVNQTSEPVYRMLSIGASFPSASANEQLIATYRDVIAADYAYMFLEKNLRLGMQALEKDFNLNKDQIERSKVIRRRTSDMLAQLSREKALVYQKVGSITVVSNHLEQLERQMRANMPQQVLDLLGRQAAYLR</sequence>
<reference evidence="2 3" key="1">
    <citation type="submission" date="2019-06" db="EMBL/GenBank/DDBJ databases">
        <title>Complete genome sequence of Janthinobacterium sp. SNU WT3 isolated from diseased rainbow trout.</title>
        <authorList>
            <person name="Oh W.T."/>
            <person name="Park S.C."/>
        </authorList>
    </citation>
    <scope>NUCLEOTIDE SEQUENCE [LARGE SCALE GENOMIC DNA]</scope>
    <source>
        <strain evidence="2 3">SNU WT3</strain>
    </source>
</reference>
<dbReference type="AlphaFoldDB" id="A0A4Y6RCC2"/>
<organism evidence="2 3">
    <name type="scientific">Janthinobacterium tructae</name>
    <dbReference type="NCBI Taxonomy" id="2590869"/>
    <lineage>
        <taxon>Bacteria</taxon>
        <taxon>Pseudomonadati</taxon>
        <taxon>Pseudomonadota</taxon>
        <taxon>Betaproteobacteria</taxon>
        <taxon>Burkholderiales</taxon>
        <taxon>Oxalobacteraceae</taxon>
        <taxon>Janthinobacterium</taxon>
    </lineage>
</organism>
<dbReference type="Proteomes" id="UP000316665">
    <property type="component" value="Chromosome"/>
</dbReference>
<keyword evidence="3" id="KW-1185">Reference proteome</keyword>
<keyword evidence="1" id="KW-0732">Signal</keyword>
<feature type="chain" id="PRO_5021246495" evidence="1">
    <location>
        <begin position="25"/>
        <end position="473"/>
    </location>
</feature>
<accession>A0A4Y6RCC2</accession>
<dbReference type="EMBL" id="CP041185">
    <property type="protein sequence ID" value="QDG70226.1"/>
    <property type="molecule type" value="Genomic_DNA"/>
</dbReference>
<proteinExistence type="predicted"/>
<dbReference type="Pfam" id="PF06122">
    <property type="entry name" value="TraH"/>
    <property type="match status" value="1"/>
</dbReference>
<evidence type="ECO:0000256" key="1">
    <source>
        <dbReference type="SAM" id="SignalP"/>
    </source>
</evidence>
<name>A0A4Y6RCC2_9BURK</name>
<dbReference type="OrthoDB" id="9797479at2"/>
<dbReference type="RefSeq" id="WP_141169656.1">
    <property type="nucleotide sequence ID" value="NZ_CP041185.1"/>
</dbReference>